<comment type="caution">
    <text evidence="2">The sequence shown here is derived from an EMBL/GenBank/DDBJ whole genome shotgun (WGS) entry which is preliminary data.</text>
</comment>
<organism evidence="2">
    <name type="scientific">Tanacetum cinerariifolium</name>
    <name type="common">Dalmatian daisy</name>
    <name type="synonym">Chrysanthemum cinerariifolium</name>
    <dbReference type="NCBI Taxonomy" id="118510"/>
    <lineage>
        <taxon>Eukaryota</taxon>
        <taxon>Viridiplantae</taxon>
        <taxon>Streptophyta</taxon>
        <taxon>Embryophyta</taxon>
        <taxon>Tracheophyta</taxon>
        <taxon>Spermatophyta</taxon>
        <taxon>Magnoliopsida</taxon>
        <taxon>eudicotyledons</taxon>
        <taxon>Gunneridae</taxon>
        <taxon>Pentapetalae</taxon>
        <taxon>asterids</taxon>
        <taxon>campanulids</taxon>
        <taxon>Asterales</taxon>
        <taxon>Asteraceae</taxon>
        <taxon>Asteroideae</taxon>
        <taxon>Anthemideae</taxon>
        <taxon>Anthemidinae</taxon>
        <taxon>Tanacetum</taxon>
    </lineage>
</organism>
<reference evidence="2" key="1">
    <citation type="journal article" date="2019" name="Sci. Rep.">
        <title>Draft genome of Tanacetum cinerariifolium, the natural source of mosquito coil.</title>
        <authorList>
            <person name="Yamashiro T."/>
            <person name="Shiraishi A."/>
            <person name="Satake H."/>
            <person name="Nakayama K."/>
        </authorList>
    </citation>
    <scope>NUCLEOTIDE SEQUENCE</scope>
</reference>
<protein>
    <submittedName>
        <fullName evidence="2">Uncharacterized protein</fullName>
    </submittedName>
</protein>
<proteinExistence type="predicted"/>
<gene>
    <name evidence="2" type="ORF">Tci_933967</name>
</gene>
<sequence>GSGGGLRMQGSGGGGWGGGYGLETVAAVGGVWRRW</sequence>
<dbReference type="EMBL" id="BKCJ011909099">
    <property type="protein sequence ID" value="GFD61998.1"/>
    <property type="molecule type" value="Genomic_DNA"/>
</dbReference>
<feature type="non-terminal residue" evidence="2">
    <location>
        <position position="1"/>
    </location>
</feature>
<feature type="region of interest" description="Disordered" evidence="1">
    <location>
        <begin position="1"/>
        <end position="20"/>
    </location>
</feature>
<evidence type="ECO:0000313" key="2">
    <source>
        <dbReference type="EMBL" id="GFD61998.1"/>
    </source>
</evidence>
<dbReference type="AlphaFoldDB" id="A0A699XVF5"/>
<name>A0A699XVF5_TANCI</name>
<accession>A0A699XVF5</accession>
<evidence type="ECO:0000256" key="1">
    <source>
        <dbReference type="SAM" id="MobiDB-lite"/>
    </source>
</evidence>